<dbReference type="AlphaFoldDB" id="A0A0D3B523"/>
<dbReference type="Proteomes" id="UP000032141">
    <property type="component" value="Chromosome C3"/>
</dbReference>
<dbReference type="EnsemblPlants" id="Bo3g028510.1">
    <property type="protein sequence ID" value="Bo3g028510.1"/>
    <property type="gene ID" value="Bo3g028510"/>
</dbReference>
<accession>A0A0D3B523</accession>
<dbReference type="OMA" id="RRMCSAR"/>
<name>A0A0D3B523_BRAOL</name>
<reference evidence="1" key="2">
    <citation type="submission" date="2015-03" db="UniProtKB">
        <authorList>
            <consortium name="EnsemblPlants"/>
        </authorList>
    </citation>
    <scope>IDENTIFICATION</scope>
</reference>
<reference evidence="1 2" key="1">
    <citation type="journal article" date="2014" name="Genome Biol.">
        <title>Transcriptome and methylome profiling reveals relics of genome dominance in the mesopolyploid Brassica oleracea.</title>
        <authorList>
            <person name="Parkin I.A."/>
            <person name="Koh C."/>
            <person name="Tang H."/>
            <person name="Robinson S.J."/>
            <person name="Kagale S."/>
            <person name="Clarke W.E."/>
            <person name="Town C.D."/>
            <person name="Nixon J."/>
            <person name="Krishnakumar V."/>
            <person name="Bidwell S.L."/>
            <person name="Denoeud F."/>
            <person name="Belcram H."/>
            <person name="Links M.G."/>
            <person name="Just J."/>
            <person name="Clarke C."/>
            <person name="Bender T."/>
            <person name="Huebert T."/>
            <person name="Mason A.S."/>
            <person name="Pires J.C."/>
            <person name="Barker G."/>
            <person name="Moore J."/>
            <person name="Walley P.G."/>
            <person name="Manoli S."/>
            <person name="Batley J."/>
            <person name="Edwards D."/>
            <person name="Nelson M.N."/>
            <person name="Wang X."/>
            <person name="Paterson A.H."/>
            <person name="King G."/>
            <person name="Bancroft I."/>
            <person name="Chalhoub B."/>
            <person name="Sharpe A.G."/>
        </authorList>
    </citation>
    <scope>NUCLEOTIDE SEQUENCE</scope>
    <source>
        <strain evidence="1 2">cv. TO1000</strain>
    </source>
</reference>
<keyword evidence="2" id="KW-1185">Reference proteome</keyword>
<evidence type="ECO:0000313" key="2">
    <source>
        <dbReference type="Proteomes" id="UP000032141"/>
    </source>
</evidence>
<organism evidence="1 2">
    <name type="scientific">Brassica oleracea var. oleracea</name>
    <dbReference type="NCBI Taxonomy" id="109376"/>
    <lineage>
        <taxon>Eukaryota</taxon>
        <taxon>Viridiplantae</taxon>
        <taxon>Streptophyta</taxon>
        <taxon>Embryophyta</taxon>
        <taxon>Tracheophyta</taxon>
        <taxon>Spermatophyta</taxon>
        <taxon>Magnoliopsida</taxon>
        <taxon>eudicotyledons</taxon>
        <taxon>Gunneridae</taxon>
        <taxon>Pentapetalae</taxon>
        <taxon>rosids</taxon>
        <taxon>malvids</taxon>
        <taxon>Brassicales</taxon>
        <taxon>Brassicaceae</taxon>
        <taxon>Brassiceae</taxon>
        <taxon>Brassica</taxon>
    </lineage>
</organism>
<evidence type="ECO:0000313" key="1">
    <source>
        <dbReference type="EnsemblPlants" id="Bo3g028510.1"/>
    </source>
</evidence>
<dbReference type="HOGENOM" id="CLU_1295974_0_0_1"/>
<sequence>MSSKLLLDQSSEIISQQRIVQICIGKMHLQPQGSDRLHLPHMETGAMYIELAQQKGKCSCKYISGGIFKVKARRMCSARGAKLLPVSVLISKLLLLLCCRDLMLQKLLDFGEVKRSYISFFDIEKHETVNSRWDLELGQEQMRLVKRPSTGNYFSQAPFPPFMSKGLILARRKKQASEGFLKDEKFFYKNSGDMLQTSSMKDSDPQKFWCSAH</sequence>
<dbReference type="Gramene" id="Bo3g028510.1">
    <property type="protein sequence ID" value="Bo3g028510.1"/>
    <property type="gene ID" value="Bo3g028510"/>
</dbReference>
<protein>
    <submittedName>
        <fullName evidence="1">Uncharacterized protein</fullName>
    </submittedName>
</protein>
<proteinExistence type="predicted"/>